<dbReference type="Gene3D" id="3.40.50.300">
    <property type="entry name" value="P-loop containing nucleotide triphosphate hydrolases"/>
    <property type="match status" value="1"/>
</dbReference>
<evidence type="ECO:0000313" key="11">
    <source>
        <dbReference type="EMBL" id="ETA06991.1"/>
    </source>
</evidence>
<dbReference type="FunFam" id="3.40.50.300:FF:000522">
    <property type="entry name" value="Gluconokinase"/>
    <property type="match status" value="1"/>
</dbReference>
<dbReference type="NCBIfam" id="TIGR01313">
    <property type="entry name" value="therm_gnt_kin"/>
    <property type="match status" value="1"/>
</dbReference>
<dbReference type="HOGENOM" id="CLU_077168_4_1_11"/>
<dbReference type="AlphaFoldDB" id="W9DJZ9"/>
<proteinExistence type="inferred from homology"/>
<dbReference type="PANTHER" id="PTHR43442:SF3">
    <property type="entry name" value="GLUCONOKINASE-RELATED"/>
    <property type="match status" value="1"/>
</dbReference>
<organism evidence="11 12">
    <name type="scientific">Gordonia alkanivorans CGMCC 6845</name>
    <dbReference type="NCBI Taxonomy" id="1423140"/>
    <lineage>
        <taxon>Bacteria</taxon>
        <taxon>Bacillati</taxon>
        <taxon>Actinomycetota</taxon>
        <taxon>Actinomycetes</taxon>
        <taxon>Mycobacteriales</taxon>
        <taxon>Gordoniaceae</taxon>
        <taxon>Gordonia</taxon>
    </lineage>
</organism>
<dbReference type="GO" id="GO:0005737">
    <property type="term" value="C:cytoplasm"/>
    <property type="evidence" value="ECO:0007669"/>
    <property type="project" value="TreeGrafter"/>
</dbReference>
<dbReference type="Proteomes" id="UP000035035">
    <property type="component" value="Unassembled WGS sequence"/>
</dbReference>
<protein>
    <recommendedName>
        <fullName evidence="3 10">Gluconokinase</fullName>
        <ecNumber evidence="3 10">2.7.1.12</ecNumber>
    </recommendedName>
</protein>
<evidence type="ECO:0000256" key="5">
    <source>
        <dbReference type="ARBA" id="ARBA00022741"/>
    </source>
</evidence>
<dbReference type="CDD" id="cd02021">
    <property type="entry name" value="GntK"/>
    <property type="match status" value="1"/>
</dbReference>
<comment type="catalytic activity">
    <reaction evidence="9 10">
        <text>D-gluconate + ATP = 6-phospho-D-gluconate + ADP + H(+)</text>
        <dbReference type="Rhea" id="RHEA:19433"/>
        <dbReference type="ChEBI" id="CHEBI:15378"/>
        <dbReference type="ChEBI" id="CHEBI:18391"/>
        <dbReference type="ChEBI" id="CHEBI:30616"/>
        <dbReference type="ChEBI" id="CHEBI:58759"/>
        <dbReference type="ChEBI" id="CHEBI:456216"/>
        <dbReference type="EC" id="2.7.1.12"/>
    </reaction>
</comment>
<dbReference type="EC" id="2.7.1.12" evidence="3 10"/>
<evidence type="ECO:0000313" key="12">
    <source>
        <dbReference type="Proteomes" id="UP000035035"/>
    </source>
</evidence>
<keyword evidence="4 10" id="KW-0808">Transferase</keyword>
<dbReference type="GO" id="GO:0005524">
    <property type="term" value="F:ATP binding"/>
    <property type="evidence" value="ECO:0007669"/>
    <property type="project" value="UniProtKB-KW"/>
</dbReference>
<evidence type="ECO:0000256" key="1">
    <source>
        <dbReference type="ARBA" id="ARBA00004761"/>
    </source>
</evidence>
<evidence type="ECO:0000256" key="9">
    <source>
        <dbReference type="ARBA" id="ARBA00048090"/>
    </source>
</evidence>
<evidence type="ECO:0000256" key="4">
    <source>
        <dbReference type="ARBA" id="ARBA00022679"/>
    </source>
</evidence>
<dbReference type="InterPro" id="IPR006001">
    <property type="entry name" value="Therm_gnt_kin"/>
</dbReference>
<evidence type="ECO:0000256" key="8">
    <source>
        <dbReference type="ARBA" id="ARBA00023064"/>
    </source>
</evidence>
<dbReference type="GO" id="GO:0019521">
    <property type="term" value="P:D-gluconate metabolic process"/>
    <property type="evidence" value="ECO:0007669"/>
    <property type="project" value="UniProtKB-KW"/>
</dbReference>
<evidence type="ECO:0000256" key="6">
    <source>
        <dbReference type="ARBA" id="ARBA00022777"/>
    </source>
</evidence>
<keyword evidence="7 10" id="KW-0067">ATP-binding</keyword>
<comment type="pathway">
    <text evidence="1">Carbohydrate acid metabolism.</text>
</comment>
<name>W9DJZ9_9ACTN</name>
<dbReference type="InterPro" id="IPR027417">
    <property type="entry name" value="P-loop_NTPase"/>
</dbReference>
<comment type="similarity">
    <text evidence="2 10">Belongs to the gluconokinase GntK/GntV family.</text>
</comment>
<accession>W9DJZ9</accession>
<evidence type="ECO:0000256" key="7">
    <source>
        <dbReference type="ARBA" id="ARBA00022840"/>
    </source>
</evidence>
<keyword evidence="8" id="KW-0311">Gluconate utilization</keyword>
<dbReference type="SUPFAM" id="SSF52540">
    <property type="entry name" value="P-loop containing nucleoside triphosphate hydrolases"/>
    <property type="match status" value="1"/>
</dbReference>
<keyword evidence="6 10" id="KW-0418">Kinase</keyword>
<keyword evidence="5 10" id="KW-0547">Nucleotide-binding</keyword>
<dbReference type="GeneID" id="80259329"/>
<evidence type="ECO:0000256" key="2">
    <source>
        <dbReference type="ARBA" id="ARBA00008420"/>
    </source>
</evidence>
<dbReference type="EMBL" id="AYXO01000015">
    <property type="protein sequence ID" value="ETA06991.1"/>
    <property type="molecule type" value="Genomic_DNA"/>
</dbReference>
<reference evidence="11 12" key="1">
    <citation type="journal article" date="2014" name="Genome Announc.">
        <title>Draft Genome Sequence of Gordonia alkanivorans Strain CGMCC6845, a Halotolerant Hydrocarbon-Degrading Bacterium.</title>
        <authorList>
            <person name="Wang X."/>
            <person name="Jin D."/>
            <person name="Zhou L."/>
            <person name="Wu L."/>
            <person name="An W."/>
            <person name="Zhao L."/>
        </authorList>
    </citation>
    <scope>NUCLEOTIDE SEQUENCE [LARGE SCALE GENOMIC DNA]</scope>
    <source>
        <strain evidence="11 12">CGMCC 6845</strain>
    </source>
</reference>
<keyword evidence="12" id="KW-1185">Reference proteome</keyword>
<dbReference type="InterPro" id="IPR031322">
    <property type="entry name" value="Shikimate/glucono_kinase"/>
</dbReference>
<gene>
    <name evidence="11" type="ORF">V525_10025</name>
</gene>
<dbReference type="GO" id="GO:0046316">
    <property type="term" value="F:gluconokinase activity"/>
    <property type="evidence" value="ECO:0007669"/>
    <property type="project" value="UniProtKB-EC"/>
</dbReference>
<evidence type="ECO:0000256" key="10">
    <source>
        <dbReference type="RuleBase" id="RU363066"/>
    </source>
</evidence>
<dbReference type="PANTHER" id="PTHR43442">
    <property type="entry name" value="GLUCONOKINASE-RELATED"/>
    <property type="match status" value="1"/>
</dbReference>
<sequence length="167" mass="18118">MRSPVVVMGVSGSGKSTVGAALAQRLRVPFADADDFHSEENIAKMSAGRPLDDDDRRPWLESIGAWLAEHGDGGVMSCSALKHEYRDRLRGHESSVLFAHLVGSVEVIARRQASRPGHFMPTALLKSQFETLEPLTPDERGLTVDVDQSVDAIVDELVASLPDGEEN</sequence>
<evidence type="ECO:0000256" key="3">
    <source>
        <dbReference type="ARBA" id="ARBA00012054"/>
    </source>
</evidence>
<dbReference type="PATRIC" id="fig|1423140.3.peg.2007"/>
<comment type="caution">
    <text evidence="11">The sequence shown here is derived from an EMBL/GenBank/DDBJ whole genome shotgun (WGS) entry which is preliminary data.</text>
</comment>
<dbReference type="RefSeq" id="WP_035754697.1">
    <property type="nucleotide sequence ID" value="NZ_KI629807.1"/>
</dbReference>
<dbReference type="Pfam" id="PF01202">
    <property type="entry name" value="SKI"/>
    <property type="match status" value="1"/>
</dbReference>